<evidence type="ECO:0000313" key="9">
    <source>
        <dbReference type="Proteomes" id="UP000655759"/>
    </source>
</evidence>
<feature type="domain" description="Metalloprotease TldD/E central" evidence="7">
    <location>
        <begin position="111"/>
        <end position="216"/>
    </location>
</feature>
<dbReference type="InterPro" id="IPR045569">
    <property type="entry name" value="Metalloprtase-TldD/E_C"/>
</dbReference>
<evidence type="ECO:0000256" key="1">
    <source>
        <dbReference type="ARBA" id="ARBA00005836"/>
    </source>
</evidence>
<evidence type="ECO:0000259" key="5">
    <source>
        <dbReference type="Pfam" id="PF01523"/>
    </source>
</evidence>
<dbReference type="SUPFAM" id="SSF111283">
    <property type="entry name" value="Putative modulator of DNA gyrase, PmbA/TldD"/>
    <property type="match status" value="1"/>
</dbReference>
<reference evidence="8" key="1">
    <citation type="submission" date="2021-02" db="EMBL/GenBank/DDBJ databases">
        <authorList>
            <person name="Han P."/>
        </authorList>
    </citation>
    <scope>NUCLEOTIDE SEQUENCE</scope>
    <source>
        <strain evidence="8">Candidatus Nitrosotenuis uzonensis 5A</strain>
    </source>
</reference>
<keyword evidence="2" id="KW-0645">Protease</keyword>
<dbReference type="InterPro" id="IPR035068">
    <property type="entry name" value="TldD/PmbA_N"/>
</dbReference>
<evidence type="ECO:0000256" key="3">
    <source>
        <dbReference type="ARBA" id="ARBA00022801"/>
    </source>
</evidence>
<evidence type="ECO:0000259" key="6">
    <source>
        <dbReference type="Pfam" id="PF19289"/>
    </source>
</evidence>
<dbReference type="AlphaFoldDB" id="A0A812F7Z2"/>
<protein>
    <submittedName>
        <fullName evidence="8">Peptidase U62 modulator of DNA gyrase</fullName>
    </submittedName>
</protein>
<dbReference type="GO" id="GO:0008237">
    <property type="term" value="F:metallopeptidase activity"/>
    <property type="evidence" value="ECO:0007669"/>
    <property type="project" value="UniProtKB-KW"/>
</dbReference>
<dbReference type="GO" id="GO:0006508">
    <property type="term" value="P:proteolysis"/>
    <property type="evidence" value="ECO:0007669"/>
    <property type="project" value="UniProtKB-KW"/>
</dbReference>
<keyword evidence="4" id="KW-0482">Metalloprotease</keyword>
<dbReference type="InterPro" id="IPR036059">
    <property type="entry name" value="TldD/PmbA_sf"/>
</dbReference>
<sequence length="465" mass="51929">MESILRALQIAQDYDCSYCDVRTETVRKQGVLVENGSQEHIAKKQEGGIGIRILYDGAWGFYSTSYLKEFEDGLVDTIKAAKLASQKKKKKIKLANNVAAEKTVRRTMKKEPTVESITEIALECDRIIRANKRIMKSSVEILQTFTSRYFANSEGSRILQEFSDLTADLTATAHQYGITQSISRTEGGIGGLETITDKTDIFEVSDQIAKKAGQLLDAKTVDEDRSMVVMNPDFVALLTHEILGHPSEADRVLGREMAWAGGAWWSGMLGCQIGSSALNVIDDPTIEDSLGWYEFDDEGVKSKRKQLVKEGVLSEHMHSRETAYDFNVEPNASMRATSYRFMPLIRMSCTCIEGGTWSQEEMIKDVKHGYLISDMKIPSIDMRRHNWSISCQYANRIEDGRITELLRDVIVTGTAQEFFRSIDACGKDFTVRPITNCGKGDPMQQMKMGNGGPSIRGIATVKSTT</sequence>
<comment type="caution">
    <text evidence="8">The sequence shown here is derived from an EMBL/GenBank/DDBJ whole genome shotgun (WGS) entry which is preliminary data.</text>
</comment>
<feature type="domain" description="Metalloprotease TldD/E C-terminal" evidence="6">
    <location>
        <begin position="227"/>
        <end position="447"/>
    </location>
</feature>
<organism evidence="8 9">
    <name type="scientific">Candidatus Nitrosotenuis uzonensis</name>
    <dbReference type="NCBI Taxonomy" id="1407055"/>
    <lineage>
        <taxon>Archaea</taxon>
        <taxon>Nitrososphaerota</taxon>
        <taxon>Candidatus Nitrosotenuis</taxon>
    </lineage>
</organism>
<dbReference type="Pfam" id="PF01523">
    <property type="entry name" value="PmbA_TldD_1st"/>
    <property type="match status" value="1"/>
</dbReference>
<dbReference type="EMBL" id="CAJNAQ010000005">
    <property type="protein sequence ID" value="CAE6497692.1"/>
    <property type="molecule type" value="Genomic_DNA"/>
</dbReference>
<dbReference type="InterPro" id="IPR025502">
    <property type="entry name" value="TldD"/>
</dbReference>
<dbReference type="PANTHER" id="PTHR30624">
    <property type="entry name" value="UNCHARACTERIZED PROTEIN TLDD AND PMBA"/>
    <property type="match status" value="1"/>
</dbReference>
<accession>A0A812F7Z2</accession>
<proteinExistence type="inferred from homology"/>
<evidence type="ECO:0000259" key="7">
    <source>
        <dbReference type="Pfam" id="PF19290"/>
    </source>
</evidence>
<dbReference type="Pfam" id="PF19289">
    <property type="entry name" value="PmbA_TldD_3rd"/>
    <property type="match status" value="1"/>
</dbReference>
<dbReference type="PANTHER" id="PTHR30624:SF0">
    <property type="entry name" value="METALLOPROTEASE SLR0863"/>
    <property type="match status" value="1"/>
</dbReference>
<evidence type="ECO:0000313" key="8">
    <source>
        <dbReference type="EMBL" id="CAE6497692.1"/>
    </source>
</evidence>
<dbReference type="GO" id="GO:0005829">
    <property type="term" value="C:cytosol"/>
    <property type="evidence" value="ECO:0007669"/>
    <property type="project" value="TreeGrafter"/>
</dbReference>
<dbReference type="InterPro" id="IPR002510">
    <property type="entry name" value="Metalloprtase-TldD/E_N"/>
</dbReference>
<keyword evidence="3" id="KW-0378">Hydrolase</keyword>
<dbReference type="PIRSF" id="PIRSF004919">
    <property type="entry name" value="TldD"/>
    <property type="match status" value="1"/>
</dbReference>
<gene>
    <name evidence="8" type="ORF">NUZ5A_50699</name>
</gene>
<evidence type="ECO:0000256" key="2">
    <source>
        <dbReference type="ARBA" id="ARBA00022670"/>
    </source>
</evidence>
<feature type="domain" description="Metalloprotease TldD/E N-terminal" evidence="5">
    <location>
        <begin position="19"/>
        <end position="82"/>
    </location>
</feature>
<comment type="similarity">
    <text evidence="1">Belongs to the peptidase U62 family.</text>
</comment>
<dbReference type="RefSeq" id="WP_205099835.1">
    <property type="nucleotide sequence ID" value="NZ_CAJNAQ010000005.1"/>
</dbReference>
<name>A0A812F7Z2_9ARCH</name>
<dbReference type="Proteomes" id="UP000655759">
    <property type="component" value="Unassembled WGS sequence"/>
</dbReference>
<dbReference type="InterPro" id="IPR051463">
    <property type="entry name" value="Peptidase_U62_metallo"/>
</dbReference>
<evidence type="ECO:0000256" key="4">
    <source>
        <dbReference type="ARBA" id="ARBA00023049"/>
    </source>
</evidence>
<dbReference type="Gene3D" id="3.30.2290.10">
    <property type="entry name" value="PmbA/TldD superfamily"/>
    <property type="match status" value="1"/>
</dbReference>
<dbReference type="Pfam" id="PF19290">
    <property type="entry name" value="PmbA_TldD_2nd"/>
    <property type="match status" value="1"/>
</dbReference>
<dbReference type="InterPro" id="IPR045570">
    <property type="entry name" value="Metalloprtase-TldD/E_cen_dom"/>
</dbReference>